<feature type="signal peptide" evidence="2">
    <location>
        <begin position="1"/>
        <end position="28"/>
    </location>
</feature>
<feature type="region of interest" description="Disordered" evidence="1">
    <location>
        <begin position="73"/>
        <end position="105"/>
    </location>
</feature>
<keyword evidence="2" id="KW-0732">Signal</keyword>
<organism evidence="3">
    <name type="scientific">Culex pipiens</name>
    <name type="common">House mosquito</name>
    <dbReference type="NCBI Taxonomy" id="7175"/>
    <lineage>
        <taxon>Eukaryota</taxon>
        <taxon>Metazoa</taxon>
        <taxon>Ecdysozoa</taxon>
        <taxon>Arthropoda</taxon>
        <taxon>Hexapoda</taxon>
        <taxon>Insecta</taxon>
        <taxon>Pterygota</taxon>
        <taxon>Neoptera</taxon>
        <taxon>Endopterygota</taxon>
        <taxon>Diptera</taxon>
        <taxon>Nematocera</taxon>
        <taxon>Culicoidea</taxon>
        <taxon>Culicidae</taxon>
        <taxon>Culicinae</taxon>
        <taxon>Culicini</taxon>
        <taxon>Culex</taxon>
        <taxon>Culex</taxon>
    </lineage>
</organism>
<accession>A0A8D8KRT9</accession>
<feature type="chain" id="PRO_5036261299" evidence="2">
    <location>
        <begin position="29"/>
        <end position="105"/>
    </location>
</feature>
<evidence type="ECO:0000313" key="3">
    <source>
        <dbReference type="EMBL" id="CAG6593583.1"/>
    </source>
</evidence>
<reference evidence="3" key="1">
    <citation type="submission" date="2021-05" db="EMBL/GenBank/DDBJ databases">
        <authorList>
            <person name="Alioto T."/>
            <person name="Alioto T."/>
            <person name="Gomez Garrido J."/>
        </authorList>
    </citation>
    <scope>NUCLEOTIDE SEQUENCE</scope>
</reference>
<evidence type="ECO:0000256" key="2">
    <source>
        <dbReference type="SAM" id="SignalP"/>
    </source>
</evidence>
<dbReference type="AlphaFoldDB" id="A0A8D8KRT9"/>
<evidence type="ECO:0000256" key="1">
    <source>
        <dbReference type="SAM" id="MobiDB-lite"/>
    </source>
</evidence>
<sequence>MTFAQNVNGRFAFASLVRWRILCVVASAHPNSSKSKISHSRESLTSACGKRWNGQSLFSGFSVRLEQISEQQQQNGVNTAKIQPGSGGTRCQIITSGFGDRRTAA</sequence>
<name>A0A8D8KRT9_CULPI</name>
<proteinExistence type="predicted"/>
<dbReference type="EMBL" id="HBUE01331556">
    <property type="protein sequence ID" value="CAG6593583.1"/>
    <property type="molecule type" value="Transcribed_RNA"/>
</dbReference>
<protein>
    <submittedName>
        <fullName evidence="3">(northern house mosquito) hypothetical protein</fullName>
    </submittedName>
</protein>
<dbReference type="EMBL" id="HBUE01224846">
    <property type="protein sequence ID" value="CAG6541510.1"/>
    <property type="molecule type" value="Transcribed_RNA"/>
</dbReference>